<dbReference type="eggNOG" id="ENOG502N5DR">
    <property type="taxonomic scope" value="Archaea"/>
</dbReference>
<accession>M0MC65</accession>
<sequence length="61" mass="6921">MHPQDRLLFAEALIAFAGDARDLTVRQQRAWELADQLLTDADIPKEALVMQVDEEWSGPLD</sequence>
<organism evidence="1 2">
    <name type="scientific">Halococcus hamelinensis 100A6</name>
    <dbReference type="NCBI Taxonomy" id="1132509"/>
    <lineage>
        <taxon>Archaea</taxon>
        <taxon>Methanobacteriati</taxon>
        <taxon>Methanobacteriota</taxon>
        <taxon>Stenosarchaea group</taxon>
        <taxon>Halobacteria</taxon>
        <taxon>Halobacteriales</taxon>
        <taxon>Halococcaceae</taxon>
        <taxon>Halococcus</taxon>
    </lineage>
</organism>
<dbReference type="RefSeq" id="WP_007689663.1">
    <property type="nucleotide sequence ID" value="NZ_AOMB01000003.1"/>
</dbReference>
<name>M0MC65_9EURY</name>
<protein>
    <submittedName>
        <fullName evidence="1">Uncharacterized protein</fullName>
    </submittedName>
</protein>
<dbReference type="OrthoDB" id="213935at2157"/>
<evidence type="ECO:0000313" key="1">
    <source>
        <dbReference type="EMBL" id="EMA41975.1"/>
    </source>
</evidence>
<dbReference type="AlphaFoldDB" id="M0MC65"/>
<dbReference type="EMBL" id="AOMB01000003">
    <property type="protein sequence ID" value="EMA41975.1"/>
    <property type="molecule type" value="Genomic_DNA"/>
</dbReference>
<keyword evidence="2" id="KW-1185">Reference proteome</keyword>
<gene>
    <name evidence="1" type="ORF">C447_00255</name>
</gene>
<comment type="caution">
    <text evidence="1">The sequence shown here is derived from an EMBL/GenBank/DDBJ whole genome shotgun (WGS) entry which is preliminary data.</text>
</comment>
<dbReference type="Proteomes" id="UP000011566">
    <property type="component" value="Unassembled WGS sequence"/>
</dbReference>
<reference evidence="1 2" key="1">
    <citation type="journal article" date="2014" name="PLoS Genet.">
        <title>Phylogenetically driven sequencing of extremely halophilic archaea reveals strategies for static and dynamic osmo-response.</title>
        <authorList>
            <person name="Becker E.A."/>
            <person name="Seitzer P.M."/>
            <person name="Tritt A."/>
            <person name="Larsen D."/>
            <person name="Krusor M."/>
            <person name="Yao A.I."/>
            <person name="Wu D."/>
            <person name="Madern D."/>
            <person name="Eisen J.A."/>
            <person name="Darling A.E."/>
            <person name="Facciotti M.T."/>
        </authorList>
    </citation>
    <scope>NUCLEOTIDE SEQUENCE [LARGE SCALE GENOMIC DNA]</scope>
    <source>
        <strain evidence="1 2">100A6</strain>
    </source>
</reference>
<proteinExistence type="predicted"/>
<evidence type="ECO:0000313" key="2">
    <source>
        <dbReference type="Proteomes" id="UP000011566"/>
    </source>
</evidence>
<dbReference type="PATRIC" id="fig|1132509.6.peg.59"/>